<accession>A0A830CYW9</accession>
<gene>
    <name evidence="2" type="ORF">PHJA_002493100</name>
</gene>
<dbReference type="EMBL" id="BMAC01000837">
    <property type="protein sequence ID" value="GFQ03493.1"/>
    <property type="molecule type" value="Genomic_DNA"/>
</dbReference>
<name>A0A830CYW9_9LAMI</name>
<evidence type="ECO:0000313" key="3">
    <source>
        <dbReference type="Proteomes" id="UP000653305"/>
    </source>
</evidence>
<keyword evidence="3" id="KW-1185">Reference proteome</keyword>
<feature type="non-terminal residue" evidence="2">
    <location>
        <position position="1"/>
    </location>
</feature>
<keyword evidence="1" id="KW-0175">Coiled coil</keyword>
<dbReference type="GO" id="GO:0080188">
    <property type="term" value="P:gene silencing by siRNA-directed DNA methylation"/>
    <property type="evidence" value="ECO:0007669"/>
    <property type="project" value="InterPro"/>
</dbReference>
<evidence type="ECO:0000313" key="2">
    <source>
        <dbReference type="EMBL" id="GFQ03493.1"/>
    </source>
</evidence>
<organism evidence="2 3">
    <name type="scientific">Phtheirospermum japonicum</name>
    <dbReference type="NCBI Taxonomy" id="374723"/>
    <lineage>
        <taxon>Eukaryota</taxon>
        <taxon>Viridiplantae</taxon>
        <taxon>Streptophyta</taxon>
        <taxon>Embryophyta</taxon>
        <taxon>Tracheophyta</taxon>
        <taxon>Spermatophyta</taxon>
        <taxon>Magnoliopsida</taxon>
        <taxon>eudicotyledons</taxon>
        <taxon>Gunneridae</taxon>
        <taxon>Pentapetalae</taxon>
        <taxon>asterids</taxon>
        <taxon>lamiids</taxon>
        <taxon>Lamiales</taxon>
        <taxon>Orobanchaceae</taxon>
        <taxon>Orobanchaceae incertae sedis</taxon>
        <taxon>Phtheirospermum</taxon>
    </lineage>
</organism>
<protein>
    <submittedName>
        <fullName evidence="2">Protein involved in de novo 2</fullName>
    </submittedName>
</protein>
<evidence type="ECO:0000256" key="1">
    <source>
        <dbReference type="SAM" id="Coils"/>
    </source>
</evidence>
<proteinExistence type="predicted"/>
<dbReference type="OrthoDB" id="1739191at2759"/>
<dbReference type="InterPro" id="IPR045177">
    <property type="entry name" value="FDM1-5/IDN2"/>
</dbReference>
<reference evidence="2" key="1">
    <citation type="submission" date="2020-07" db="EMBL/GenBank/DDBJ databases">
        <title>Ethylene signaling mediates host invasion by parasitic plants.</title>
        <authorList>
            <person name="Yoshida S."/>
        </authorList>
    </citation>
    <scope>NUCLEOTIDE SEQUENCE</scope>
    <source>
        <strain evidence="2">Okayama</strain>
    </source>
</reference>
<sequence>KEKGRVHNRIIQLEKQLDAKQAVQLEIEQLRGKLNAVKHMGDEGDLEVLNKVEMLLRAMKEKERELQELDSLNQTLIVQEHKMNEELHDARKEMIKMRFLFFLMY</sequence>
<dbReference type="AlphaFoldDB" id="A0A830CYW9"/>
<feature type="coiled-coil region" evidence="1">
    <location>
        <begin position="13"/>
        <end position="79"/>
    </location>
</feature>
<comment type="caution">
    <text evidence="2">The sequence shown here is derived from an EMBL/GenBank/DDBJ whole genome shotgun (WGS) entry which is preliminary data.</text>
</comment>
<dbReference type="PANTHER" id="PTHR21596:SF65">
    <property type="entry name" value="PROTEIN INVOLVED IN DE NOVO 2-RELATED"/>
    <property type="match status" value="1"/>
</dbReference>
<dbReference type="Proteomes" id="UP000653305">
    <property type="component" value="Unassembled WGS sequence"/>
</dbReference>
<dbReference type="PANTHER" id="PTHR21596">
    <property type="entry name" value="RIBONUCLEASE P SUBUNIT P38"/>
    <property type="match status" value="1"/>
</dbReference>